<dbReference type="InterPro" id="IPR036249">
    <property type="entry name" value="Thioredoxin-like_sf"/>
</dbReference>
<proteinExistence type="predicted"/>
<dbReference type="SUPFAM" id="SSF52833">
    <property type="entry name" value="Thioredoxin-like"/>
    <property type="match status" value="1"/>
</dbReference>
<dbReference type="Gene3D" id="3.40.30.10">
    <property type="entry name" value="Glutaredoxin"/>
    <property type="match status" value="1"/>
</dbReference>
<dbReference type="EMBL" id="AP026800">
    <property type="protein sequence ID" value="BDR54056.1"/>
    <property type="molecule type" value="Genomic_DNA"/>
</dbReference>
<feature type="region of interest" description="Disordered" evidence="1">
    <location>
        <begin position="164"/>
        <end position="185"/>
    </location>
</feature>
<gene>
    <name evidence="2" type="ORF">KIMH_01670</name>
</gene>
<dbReference type="SUPFAM" id="SSF48452">
    <property type="entry name" value="TPR-like"/>
    <property type="match status" value="1"/>
</dbReference>
<dbReference type="Proteomes" id="UP001321748">
    <property type="component" value="Chromosome"/>
</dbReference>
<reference evidence="2 3" key="1">
    <citation type="journal article" date="2023" name="Microbiol. Spectr.">
        <title>Symbiosis of Carpenter Bees with Uncharacterized Lactic Acid Bacteria Showing NAD Auxotrophy.</title>
        <authorList>
            <person name="Kawasaki S."/>
            <person name="Ozawa K."/>
            <person name="Mori T."/>
            <person name="Yamamoto A."/>
            <person name="Ito M."/>
            <person name="Ohkuma M."/>
            <person name="Sakamoto M."/>
            <person name="Matsutani M."/>
        </authorList>
    </citation>
    <scope>NUCLEOTIDE SEQUENCE [LARGE SCALE GENOMIC DNA]</scope>
    <source>
        <strain evidence="2 3">KimH</strain>
    </source>
</reference>
<protein>
    <submittedName>
        <fullName evidence="2">Thioredoxin</fullName>
    </submittedName>
</protein>
<organism evidence="2 3">
    <name type="scientific">Bombiscardovia apis</name>
    <dbReference type="NCBI Taxonomy" id="2932182"/>
    <lineage>
        <taxon>Bacteria</taxon>
        <taxon>Bacillati</taxon>
        <taxon>Actinomycetota</taxon>
        <taxon>Actinomycetes</taxon>
        <taxon>Bifidobacteriales</taxon>
        <taxon>Bifidobacteriaceae</taxon>
        <taxon>Bombiscardovia</taxon>
    </lineage>
</organism>
<dbReference type="Pfam" id="PF14561">
    <property type="entry name" value="TPR_20"/>
    <property type="match status" value="1"/>
</dbReference>
<dbReference type="Gene3D" id="1.25.40.10">
    <property type="entry name" value="Tetratricopeptide repeat domain"/>
    <property type="match status" value="1"/>
</dbReference>
<evidence type="ECO:0000313" key="3">
    <source>
        <dbReference type="Proteomes" id="UP001321748"/>
    </source>
</evidence>
<sequence>MAQQGQPQPGFSLAGAVDLGALKHKVDAEPGQAGGAPAAGGYVIDTTEASFPAMVQTSATFPVLLLLWIPTDDRLFPLARTLADVVNAQEGKLQLARVDVTANPQIGQALQAQAAPALFALLGGRPMPILEGLPSDEELAQITDQLIPQVIQLAQQQGITGSAPYQESGEQAVGDEEAEGAGAEGAVPPEHQIANRLAQEGDYAGAAQAYAAVMESNPQDTLAAQEHAKALLMARSAEADVRQVRQAAADQPADVDAQLAAADVDMIGGKVEDAFGRLIDFIVAHKDQMAPAHDRLLEYFAILEPADPRLARARRRLATAMY</sequence>
<accession>A0ABM8BBT0</accession>
<dbReference type="InterPro" id="IPR011990">
    <property type="entry name" value="TPR-like_helical_dom_sf"/>
</dbReference>
<keyword evidence="3" id="KW-1185">Reference proteome</keyword>
<name>A0ABM8BBT0_9BIFI</name>
<evidence type="ECO:0000256" key="1">
    <source>
        <dbReference type="SAM" id="MobiDB-lite"/>
    </source>
</evidence>
<dbReference type="RefSeq" id="WP_317643080.1">
    <property type="nucleotide sequence ID" value="NZ_AP026800.1"/>
</dbReference>
<evidence type="ECO:0000313" key="2">
    <source>
        <dbReference type="EMBL" id="BDR54056.1"/>
    </source>
</evidence>